<proteinExistence type="inferred from homology"/>
<dbReference type="GO" id="GO:0005886">
    <property type="term" value="C:plasma membrane"/>
    <property type="evidence" value="ECO:0007669"/>
    <property type="project" value="UniProtKB-SubCell"/>
</dbReference>
<dbReference type="Pfam" id="PF02666">
    <property type="entry name" value="PS_Dcarbxylase"/>
    <property type="match status" value="1"/>
</dbReference>
<feature type="chain" id="PRO_5029061181" description="Phosphatidylserine decarboxylase alpha chain" evidence="11">
    <location>
        <begin position="191"/>
        <end position="233"/>
    </location>
</feature>
<dbReference type="GO" id="GO:0006646">
    <property type="term" value="P:phosphatidylethanolamine biosynthetic process"/>
    <property type="evidence" value="ECO:0007669"/>
    <property type="project" value="UniProtKB-UniRule"/>
</dbReference>
<reference evidence="13 14" key="1">
    <citation type="submission" date="2020-05" db="EMBL/GenBank/DDBJ databases">
        <title>Complete closed genome sequence of Defluviicoccus vanus.</title>
        <authorList>
            <person name="Bessarab I."/>
            <person name="Arumugam K."/>
            <person name="Maszenan A.M."/>
            <person name="Seviour R.J."/>
            <person name="Williams R.B."/>
        </authorList>
    </citation>
    <scope>NUCLEOTIDE SEQUENCE [LARGE SCALE GENOMIC DNA]</scope>
    <source>
        <strain evidence="13 14">Ben 114</strain>
    </source>
</reference>
<keyword evidence="2 11" id="KW-0444">Lipid biosynthesis</keyword>
<organism evidence="13 14">
    <name type="scientific">Defluviicoccus vanus</name>
    <dbReference type="NCBI Taxonomy" id="111831"/>
    <lineage>
        <taxon>Bacteria</taxon>
        <taxon>Pseudomonadati</taxon>
        <taxon>Pseudomonadota</taxon>
        <taxon>Alphaproteobacteria</taxon>
        <taxon>Rhodospirillales</taxon>
        <taxon>Rhodospirillaceae</taxon>
        <taxon>Defluviicoccus</taxon>
    </lineage>
</organism>
<dbReference type="Proteomes" id="UP000516369">
    <property type="component" value="Chromosome"/>
</dbReference>
<protein>
    <recommendedName>
        <fullName evidence="11">Phosphatidylserine decarboxylase proenzyme</fullName>
        <ecNumber evidence="11">4.1.1.65</ecNumber>
    </recommendedName>
    <component>
        <recommendedName>
            <fullName evidence="11">Phosphatidylserine decarboxylase alpha chain</fullName>
        </recommendedName>
    </component>
    <component>
        <recommendedName>
            <fullName evidence="11">Phosphatidylserine decarboxylase beta chain</fullName>
        </recommendedName>
    </component>
</protein>
<dbReference type="InterPro" id="IPR003817">
    <property type="entry name" value="PS_Dcarbxylase"/>
</dbReference>
<evidence type="ECO:0000256" key="2">
    <source>
        <dbReference type="ARBA" id="ARBA00022516"/>
    </source>
</evidence>
<dbReference type="NCBIfam" id="NF003685">
    <property type="entry name" value="PRK05305.2-5"/>
    <property type="match status" value="1"/>
</dbReference>
<comment type="subunit">
    <text evidence="11">Heterodimer of a large membrane-associated beta subunit and a small pyruvoyl-containing alpha subunit.</text>
</comment>
<dbReference type="PANTHER" id="PTHR35809:SF1">
    <property type="entry name" value="ARCHAETIDYLSERINE DECARBOXYLASE PROENZYME-RELATED"/>
    <property type="match status" value="1"/>
</dbReference>
<evidence type="ECO:0000256" key="7">
    <source>
        <dbReference type="ARBA" id="ARBA00023209"/>
    </source>
</evidence>
<comment type="catalytic activity">
    <reaction evidence="11">
        <text>a 1,2-diacyl-sn-glycero-3-phospho-L-serine + H(+) = a 1,2-diacyl-sn-glycero-3-phosphoethanolamine + CO2</text>
        <dbReference type="Rhea" id="RHEA:20828"/>
        <dbReference type="ChEBI" id="CHEBI:15378"/>
        <dbReference type="ChEBI" id="CHEBI:16526"/>
        <dbReference type="ChEBI" id="CHEBI:57262"/>
        <dbReference type="ChEBI" id="CHEBI:64612"/>
        <dbReference type="EC" id="4.1.1.65"/>
    </reaction>
</comment>
<feature type="modified residue" description="Pyruvic acid (Ser); by autocatalysis" evidence="11">
    <location>
        <position position="191"/>
    </location>
</feature>
<name>A0A7H1N5Q5_9PROT</name>
<keyword evidence="12" id="KW-0812">Transmembrane</keyword>
<keyword evidence="14" id="KW-1185">Reference proteome</keyword>
<evidence type="ECO:0000256" key="9">
    <source>
        <dbReference type="ARBA" id="ARBA00023264"/>
    </source>
</evidence>
<dbReference type="NCBIfam" id="NF003679">
    <property type="entry name" value="PRK05305.1-3"/>
    <property type="match status" value="1"/>
</dbReference>
<evidence type="ECO:0000256" key="4">
    <source>
        <dbReference type="ARBA" id="ARBA00023098"/>
    </source>
</evidence>
<evidence type="ECO:0000256" key="5">
    <source>
        <dbReference type="ARBA" id="ARBA00023136"/>
    </source>
</evidence>
<keyword evidence="4 11" id="KW-0443">Lipid metabolism</keyword>
<dbReference type="EMBL" id="CP053923">
    <property type="protein sequence ID" value="QNT71041.1"/>
    <property type="molecule type" value="Genomic_DNA"/>
</dbReference>
<comment type="pathway">
    <text evidence="11">Phospholipid metabolism; phosphatidylethanolamine biosynthesis; phosphatidylethanolamine from CDP-diacylglycerol: step 2/2.</text>
</comment>
<evidence type="ECO:0000256" key="10">
    <source>
        <dbReference type="ARBA" id="ARBA00023317"/>
    </source>
</evidence>
<keyword evidence="10 11" id="KW-0670">Pyruvate</keyword>
<keyword evidence="1 11" id="KW-1003">Cell membrane</keyword>
<keyword evidence="8 11" id="KW-0456">Lyase</keyword>
<dbReference type="UniPathway" id="UPA00558">
    <property type="reaction ID" value="UER00616"/>
</dbReference>
<feature type="transmembrane region" description="Helical" evidence="12">
    <location>
        <begin position="21"/>
        <end position="54"/>
    </location>
</feature>
<comment type="function">
    <text evidence="11">Catalyzes the formation of phosphatidylethanolamine (PtdEtn) from phosphatidylserine (PtdSer).</text>
</comment>
<comment type="similarity">
    <text evidence="11">Belongs to the phosphatidylserine decarboxylase family. PSD-A subfamily.</text>
</comment>
<keyword evidence="7 11" id="KW-0594">Phospholipid biosynthesis</keyword>
<sequence length="233" mass="24995">MSLNPFQGSAPLRIHPEGRPFILAFAVLALLALFLSVYVGILFAVLAVACALFFRDPERMTPICDGLIVAAADGRIVAIDEAIPPPELALPAVPCTRIVVFLSIFDVHINRMPIGGRVIRSIHTRGAFRHAGDPTAGAINERRSWLIETPDGTNVVVVQIAGLVARRIVGFVTEGATLQTGQRFGLIRFGSRTDVYLPEGTAPLVAVGQRSVGGETVLADRSTPEPAREAEQR</sequence>
<dbReference type="GO" id="GO:0004609">
    <property type="term" value="F:phosphatidylserine decarboxylase activity"/>
    <property type="evidence" value="ECO:0007669"/>
    <property type="project" value="UniProtKB-UniRule"/>
</dbReference>
<feature type="active site" description="Schiff-base intermediate with substrate; via pyruvic acid" evidence="11">
    <location>
        <position position="191"/>
    </location>
</feature>
<comment type="cofactor">
    <cofactor evidence="11">
        <name>pyruvate</name>
        <dbReference type="ChEBI" id="CHEBI:15361"/>
    </cofactor>
    <text evidence="11">Binds 1 pyruvoyl group covalently per subunit.</text>
</comment>
<dbReference type="EC" id="4.1.1.65" evidence="11"/>
<keyword evidence="5 11" id="KW-0472">Membrane</keyword>
<evidence type="ECO:0000256" key="12">
    <source>
        <dbReference type="SAM" id="Phobius"/>
    </source>
</evidence>
<evidence type="ECO:0000313" key="13">
    <source>
        <dbReference type="EMBL" id="QNT71041.1"/>
    </source>
</evidence>
<dbReference type="KEGG" id="dvn:HQ394_00505"/>
<evidence type="ECO:0000256" key="11">
    <source>
        <dbReference type="HAMAP-Rule" id="MF_00664"/>
    </source>
</evidence>
<feature type="site" description="Cleavage (non-hydrolytic); by autocatalysis" evidence="11">
    <location>
        <begin position="190"/>
        <end position="191"/>
    </location>
</feature>
<keyword evidence="3 11" id="KW-0210">Decarboxylase</keyword>
<gene>
    <name evidence="11" type="primary">psd</name>
    <name evidence="13" type="ORF">HQ394_00505</name>
</gene>
<evidence type="ECO:0000256" key="8">
    <source>
        <dbReference type="ARBA" id="ARBA00023239"/>
    </source>
</evidence>
<feature type="chain" id="PRO_5029061182" description="Phosphatidylserine decarboxylase beta chain" evidence="11">
    <location>
        <begin position="1"/>
        <end position="190"/>
    </location>
</feature>
<evidence type="ECO:0000256" key="3">
    <source>
        <dbReference type="ARBA" id="ARBA00022793"/>
    </source>
</evidence>
<keyword evidence="6 11" id="KW-0865">Zymogen</keyword>
<dbReference type="InterPro" id="IPR033175">
    <property type="entry name" value="PSD-A"/>
</dbReference>
<evidence type="ECO:0000256" key="6">
    <source>
        <dbReference type="ARBA" id="ARBA00023145"/>
    </source>
</evidence>
<dbReference type="PANTHER" id="PTHR35809">
    <property type="entry name" value="ARCHAETIDYLSERINE DECARBOXYLASE PROENZYME-RELATED"/>
    <property type="match status" value="1"/>
</dbReference>
<comment type="subcellular location">
    <subcellularLocation>
        <location evidence="11">Cell membrane</location>
        <topology evidence="11">Peripheral membrane protein</topology>
    </subcellularLocation>
</comment>
<accession>A0A7H1N5Q5</accession>
<evidence type="ECO:0000313" key="14">
    <source>
        <dbReference type="Proteomes" id="UP000516369"/>
    </source>
</evidence>
<dbReference type="AlphaFoldDB" id="A0A7H1N5Q5"/>
<comment type="PTM">
    <text evidence="11">Is synthesized initially as an inactive proenzyme. Formation of the active enzyme involves a self-maturation process in which the active site pyruvoyl group is generated from an internal serine residue via an autocatalytic post-translational modification. Two non-identical subunits are generated from the proenzyme in this reaction, and the pyruvate is formed at the N-terminus of the alpha chain, which is derived from the carboxyl end of the proenzyme. The post-translation cleavage follows an unusual pathway, termed non-hydrolytic serinolysis, in which the side chain hydroxyl group of the serine supplies its oxygen atom to form the C-terminus of the beta chain, while the remainder of the serine residue undergoes an oxidative deamination to produce ammonia and the pyruvoyl prosthetic group on the alpha chain.</text>
</comment>
<evidence type="ECO:0000256" key="1">
    <source>
        <dbReference type="ARBA" id="ARBA00022475"/>
    </source>
</evidence>
<keyword evidence="12" id="KW-1133">Transmembrane helix</keyword>
<keyword evidence="9 11" id="KW-1208">Phospholipid metabolism</keyword>
<dbReference type="HAMAP" id="MF_00664">
    <property type="entry name" value="PS_decarb_PSD_A"/>
    <property type="match status" value="1"/>
</dbReference>